<dbReference type="InterPro" id="IPR001763">
    <property type="entry name" value="Rhodanese-like_dom"/>
</dbReference>
<evidence type="ECO:0000313" key="2">
    <source>
        <dbReference type="EMBL" id="VAX08729.1"/>
    </source>
</evidence>
<dbReference type="SMART" id="SM00450">
    <property type="entry name" value="RHOD"/>
    <property type="match status" value="1"/>
</dbReference>
<organism evidence="2">
    <name type="scientific">hydrothermal vent metagenome</name>
    <dbReference type="NCBI Taxonomy" id="652676"/>
    <lineage>
        <taxon>unclassified sequences</taxon>
        <taxon>metagenomes</taxon>
        <taxon>ecological metagenomes</taxon>
    </lineage>
</organism>
<name>A0A3B1ARZ4_9ZZZZ</name>
<accession>A0A3B1ARZ4</accession>
<dbReference type="InterPro" id="IPR036873">
    <property type="entry name" value="Rhodanese-like_dom_sf"/>
</dbReference>
<gene>
    <name evidence="2" type="ORF">MNBD_GAMMA25-918</name>
</gene>
<dbReference type="PANTHER" id="PTHR43031:SF17">
    <property type="entry name" value="SULFURTRANSFERASE YTWF-RELATED"/>
    <property type="match status" value="1"/>
</dbReference>
<dbReference type="Pfam" id="PF00581">
    <property type="entry name" value="Rhodanese"/>
    <property type="match status" value="1"/>
</dbReference>
<reference evidence="2" key="1">
    <citation type="submission" date="2018-06" db="EMBL/GenBank/DDBJ databases">
        <authorList>
            <person name="Zhirakovskaya E."/>
        </authorList>
    </citation>
    <scope>NUCLEOTIDE SEQUENCE</scope>
</reference>
<dbReference type="CDD" id="cd00158">
    <property type="entry name" value="RHOD"/>
    <property type="match status" value="1"/>
</dbReference>
<dbReference type="InterPro" id="IPR050229">
    <property type="entry name" value="GlpE_sulfurtransferase"/>
</dbReference>
<sequence length="106" mass="12108">MRVFREIEVAELFNLLEEDKNTVKLIDIRNTVEYDLGAIPGSENLPVYLLPDKIDELDRNATLVFYCQVGIRSAQICAYFLENGFKHVHNLRGGIHAWMQSGLQVA</sequence>
<dbReference type="SUPFAM" id="SSF52821">
    <property type="entry name" value="Rhodanese/Cell cycle control phosphatase"/>
    <property type="match status" value="1"/>
</dbReference>
<protein>
    <recommendedName>
        <fullName evidence="1">Rhodanese domain-containing protein</fullName>
    </recommendedName>
</protein>
<dbReference type="PANTHER" id="PTHR43031">
    <property type="entry name" value="FAD-DEPENDENT OXIDOREDUCTASE"/>
    <property type="match status" value="1"/>
</dbReference>
<dbReference type="AlphaFoldDB" id="A0A3B1ARZ4"/>
<feature type="domain" description="Rhodanese" evidence="1">
    <location>
        <begin position="19"/>
        <end position="106"/>
    </location>
</feature>
<dbReference type="Gene3D" id="3.40.250.10">
    <property type="entry name" value="Rhodanese-like domain"/>
    <property type="match status" value="1"/>
</dbReference>
<evidence type="ECO:0000259" key="1">
    <source>
        <dbReference type="PROSITE" id="PS50206"/>
    </source>
</evidence>
<proteinExistence type="predicted"/>
<dbReference type="PROSITE" id="PS50206">
    <property type="entry name" value="RHODANESE_3"/>
    <property type="match status" value="1"/>
</dbReference>
<dbReference type="EMBL" id="UOFY01000028">
    <property type="protein sequence ID" value="VAX08729.1"/>
    <property type="molecule type" value="Genomic_DNA"/>
</dbReference>